<dbReference type="EMBL" id="JAAKZF010000066">
    <property type="protein sequence ID" value="NGO54827.1"/>
    <property type="molecule type" value="Genomic_DNA"/>
</dbReference>
<gene>
    <name evidence="2" type="ORF">G6N73_27540</name>
</gene>
<reference evidence="2 3" key="1">
    <citation type="submission" date="2020-02" db="EMBL/GenBank/DDBJ databases">
        <title>Genome sequence of strain CCNWXJ40-4.</title>
        <authorList>
            <person name="Gao J."/>
            <person name="Sun J."/>
        </authorList>
    </citation>
    <scope>NUCLEOTIDE SEQUENCE [LARGE SCALE GENOMIC DNA]</scope>
    <source>
        <strain evidence="2 3">CCNWXJ 40-4</strain>
    </source>
</reference>
<keyword evidence="3" id="KW-1185">Reference proteome</keyword>
<dbReference type="SUPFAM" id="SSF46894">
    <property type="entry name" value="C-terminal effector domain of the bipartite response regulators"/>
    <property type="match status" value="1"/>
</dbReference>
<evidence type="ECO:0000313" key="2">
    <source>
        <dbReference type="EMBL" id="NGO54827.1"/>
    </source>
</evidence>
<comment type="caution">
    <text evidence="2">The sequence shown here is derived from an EMBL/GenBank/DDBJ whole genome shotgun (WGS) entry which is preliminary data.</text>
</comment>
<dbReference type="GO" id="GO:0006355">
    <property type="term" value="P:regulation of DNA-templated transcription"/>
    <property type="evidence" value="ECO:0007669"/>
    <property type="project" value="InterPro"/>
</dbReference>
<dbReference type="AlphaFoldDB" id="A0A6G4WL77"/>
<sequence length="364" mass="39916">MTVSTVEDKLVDSIYATVFGEGTWQDFLAKLSRILPDGRSTLFYHDSRRSKGAFNLNSGFDAAEVAKYGEYYSSINPWMPAAAVRKVGLGVVAEQMFPRDRLVKTEFYNDFWSKVGGESAVGVTIVREEGRSFLLSTLTSCPDPEANRHAADTLTRLAPHLNRAFKHFRSEPGQRTIAEIGSSLFDAVDIGMVVVGDRGLVKSASSVGQNMINTGRCLRVTLLGKIKVCQERADYLLSQMLDRSYQGSRVASCMVDAFKLTFIQVAKDPLSLYFQGPTIVILMEQGNTMPRVNGDYFSKAYGLTAAETRALAGIMAGKSVDEIANAAALSRETIRSQMKSLYAKTGTKGQLELLRLAKTSLLPV</sequence>
<dbReference type="SMART" id="SM00421">
    <property type="entry name" value="HTH_LUXR"/>
    <property type="match status" value="1"/>
</dbReference>
<feature type="domain" description="HTH luxR-type" evidence="1">
    <location>
        <begin position="300"/>
        <end position="357"/>
    </location>
</feature>
<dbReference type="InterPro" id="IPR036388">
    <property type="entry name" value="WH-like_DNA-bd_sf"/>
</dbReference>
<dbReference type="Gene3D" id="1.10.10.10">
    <property type="entry name" value="Winged helix-like DNA-binding domain superfamily/Winged helix DNA-binding domain"/>
    <property type="match status" value="1"/>
</dbReference>
<evidence type="ECO:0000259" key="1">
    <source>
        <dbReference type="SMART" id="SM00421"/>
    </source>
</evidence>
<dbReference type="InterPro" id="IPR016032">
    <property type="entry name" value="Sig_transdc_resp-reg_C-effctor"/>
</dbReference>
<name>A0A6G4WL77_9HYPH</name>
<dbReference type="GO" id="GO:0003677">
    <property type="term" value="F:DNA binding"/>
    <property type="evidence" value="ECO:0007669"/>
    <property type="project" value="InterPro"/>
</dbReference>
<dbReference type="Proteomes" id="UP001642900">
    <property type="component" value="Unassembled WGS sequence"/>
</dbReference>
<evidence type="ECO:0000313" key="3">
    <source>
        <dbReference type="Proteomes" id="UP001642900"/>
    </source>
</evidence>
<accession>A0A6G4WL77</accession>
<dbReference type="InterPro" id="IPR000792">
    <property type="entry name" value="Tscrpt_reg_LuxR_C"/>
</dbReference>
<protein>
    <submittedName>
        <fullName evidence="2">Helix-turn-helix transcriptional regulator</fullName>
    </submittedName>
</protein>
<organism evidence="2 3">
    <name type="scientific">Allomesorhizobium camelthorni</name>
    <dbReference type="NCBI Taxonomy" id="475069"/>
    <lineage>
        <taxon>Bacteria</taxon>
        <taxon>Pseudomonadati</taxon>
        <taxon>Pseudomonadota</taxon>
        <taxon>Alphaproteobacteria</taxon>
        <taxon>Hyphomicrobiales</taxon>
        <taxon>Phyllobacteriaceae</taxon>
        <taxon>Allomesorhizobium</taxon>
    </lineage>
</organism>
<dbReference type="Pfam" id="PF00196">
    <property type="entry name" value="GerE"/>
    <property type="match status" value="1"/>
</dbReference>
<proteinExistence type="predicted"/>